<feature type="chain" id="PRO_5044292027" evidence="2">
    <location>
        <begin position="21"/>
        <end position="61"/>
    </location>
</feature>
<keyword evidence="2" id="KW-0732">Signal</keyword>
<feature type="compositionally biased region" description="Low complexity" evidence="1">
    <location>
        <begin position="23"/>
        <end position="38"/>
    </location>
</feature>
<proteinExistence type="predicted"/>
<dbReference type="EMBL" id="CP011770">
    <property type="protein sequence ID" value="AKM10262.1"/>
    <property type="molecule type" value="Genomic_DNA"/>
</dbReference>
<protein>
    <submittedName>
        <fullName evidence="3">Uncharacterized protein</fullName>
    </submittedName>
</protein>
<dbReference type="Proteomes" id="UP000035287">
    <property type="component" value="Chromosome"/>
</dbReference>
<evidence type="ECO:0000256" key="2">
    <source>
        <dbReference type="SAM" id="SignalP"/>
    </source>
</evidence>
<organism evidence="3 4">
    <name type="scientific">Croceicoccus naphthovorans</name>
    <dbReference type="NCBI Taxonomy" id="1348774"/>
    <lineage>
        <taxon>Bacteria</taxon>
        <taxon>Pseudomonadati</taxon>
        <taxon>Pseudomonadota</taxon>
        <taxon>Alphaproteobacteria</taxon>
        <taxon>Sphingomonadales</taxon>
        <taxon>Erythrobacteraceae</taxon>
        <taxon>Croceicoccus</taxon>
    </lineage>
</organism>
<reference evidence="3 4" key="1">
    <citation type="submission" date="2015-06" db="EMBL/GenBank/DDBJ databases">
        <authorList>
            <person name="Zeng Y."/>
            <person name="Huang Y."/>
        </authorList>
    </citation>
    <scope>NUCLEOTIDE SEQUENCE [LARGE SCALE GENOMIC DNA]</scope>
    <source>
        <strain evidence="3 4">PQ-2</strain>
    </source>
</reference>
<dbReference type="STRING" id="1348774.AB433_10275"/>
<dbReference type="PATRIC" id="fig|1348774.3.peg.2155"/>
<sequence length="61" mass="6006">MKTLISVAVLCGSISLPAMAQTSPAVADPSASPATPAPENQDAAAPSPNAQANEDGIADSW</sequence>
<keyword evidence="4" id="KW-1185">Reference proteome</keyword>
<feature type="region of interest" description="Disordered" evidence="1">
    <location>
        <begin position="21"/>
        <end position="61"/>
    </location>
</feature>
<evidence type="ECO:0000256" key="1">
    <source>
        <dbReference type="SAM" id="MobiDB-lite"/>
    </source>
</evidence>
<gene>
    <name evidence="3" type="ORF">AB433_10275</name>
</gene>
<evidence type="ECO:0000313" key="4">
    <source>
        <dbReference type="Proteomes" id="UP000035287"/>
    </source>
</evidence>
<feature type="signal peptide" evidence="2">
    <location>
        <begin position="1"/>
        <end position="20"/>
    </location>
</feature>
<dbReference type="AlphaFoldDB" id="A0A0G3XGD4"/>
<evidence type="ECO:0000313" key="3">
    <source>
        <dbReference type="EMBL" id="AKM10262.1"/>
    </source>
</evidence>
<dbReference type="KEGG" id="cna:AB433_10275"/>
<accession>A0A0G3XGD4</accession>
<name>A0A0G3XGD4_9SPHN</name>